<dbReference type="Proteomes" id="UP000184286">
    <property type="component" value="Unassembled WGS sequence"/>
</dbReference>
<dbReference type="InterPro" id="IPR024370">
    <property type="entry name" value="PBP_domain"/>
</dbReference>
<feature type="domain" description="PBP" evidence="3">
    <location>
        <begin position="254"/>
        <end position="522"/>
    </location>
</feature>
<gene>
    <name evidence="4" type="ORF">BM536_015700</name>
</gene>
<dbReference type="AlphaFoldDB" id="A0A1V6MTS3"/>
<dbReference type="Pfam" id="PF12849">
    <property type="entry name" value="PBP_like_2"/>
    <property type="match status" value="1"/>
</dbReference>
<evidence type="ECO:0000259" key="3">
    <source>
        <dbReference type="Pfam" id="PF12849"/>
    </source>
</evidence>
<dbReference type="EMBL" id="MPOH02000011">
    <property type="protein sequence ID" value="OQD55874.1"/>
    <property type="molecule type" value="Genomic_DNA"/>
</dbReference>
<dbReference type="Gene3D" id="3.40.190.10">
    <property type="entry name" value="Periplasmic binding protein-like II"/>
    <property type="match status" value="2"/>
</dbReference>
<keyword evidence="1" id="KW-0732">Signal</keyword>
<keyword evidence="2" id="KW-0812">Transmembrane</keyword>
<sequence>MDLDFNEWVAVLSIAIPSLGFLWEFAVVGRKRLGYRVQMDTLAEHATQSPYAGVLRDMQLNGHRLKDPSFVLLRIENAGSALIDDIDYLTPSDDPCGIRVTFRRRHVAGLVVTELSQDDLRESFVRERQDAPGFVAVPGFGFDNNAESLTGVIRLPKVKLPLRAEYKVLVVLERWSEDHTGEPFPRPVFRGAVGAHRRWYDPLARFVRLSVAKTESHVFASRPAWIGIGLLAAAVVVQGAITLLLPSDRAPLDCVGGTLHLNGSTAFAPAVREAAARYEEACAGKDVSIPVGEGTFDGSGAGLADLEKAGQEAGVEVGEGLGDHITFTDGVASGKHPRALYRTVAYSVFALVVNRDAGVENLTVGQIRDLYAGKITNWSQLNGADVPVHLVNRHVGSGTRSALVQRVLSAKEGDDSRPPRATVDDCTALDDDTYGVCEVGGTESMLETVSGTAGGLGYSEVTHAEKRAEDDENLVQITIAGQQASLDGVENGDYPYWQTELAYTYGEPPAGSIAAAFLTYLTEQGGRDVLREYGNRLCSEVENPRVCEPS</sequence>
<accession>A0A1V6MTS3</accession>
<dbReference type="InterPro" id="IPR050811">
    <property type="entry name" value="Phosphate_ABC_transporter"/>
</dbReference>
<dbReference type="PANTHER" id="PTHR30570">
    <property type="entry name" value="PERIPLASMIC PHOSPHATE BINDING COMPONENT OF PHOSPHATE ABC TRANSPORTER"/>
    <property type="match status" value="1"/>
</dbReference>
<evidence type="ECO:0000313" key="5">
    <source>
        <dbReference type="Proteomes" id="UP000184286"/>
    </source>
</evidence>
<comment type="caution">
    <text evidence="4">The sequence shown here is derived from an EMBL/GenBank/DDBJ whole genome shotgun (WGS) entry which is preliminary data.</text>
</comment>
<feature type="transmembrane region" description="Helical" evidence="2">
    <location>
        <begin position="224"/>
        <end position="245"/>
    </location>
</feature>
<protein>
    <recommendedName>
        <fullName evidence="3">PBP domain-containing protein</fullName>
    </recommendedName>
</protein>
<keyword evidence="2" id="KW-1133">Transmembrane helix</keyword>
<dbReference type="OrthoDB" id="9790048at2"/>
<dbReference type="RefSeq" id="WP_073497965.1">
    <property type="nucleotide sequence ID" value="NZ_MPOH02000011.1"/>
</dbReference>
<organism evidence="4 5">
    <name type="scientific">Streptomyces phaeoluteigriseus</name>
    <dbReference type="NCBI Taxonomy" id="114686"/>
    <lineage>
        <taxon>Bacteria</taxon>
        <taxon>Bacillati</taxon>
        <taxon>Actinomycetota</taxon>
        <taxon>Actinomycetes</taxon>
        <taxon>Kitasatosporales</taxon>
        <taxon>Streptomycetaceae</taxon>
        <taxon>Streptomyces</taxon>
        <taxon>Streptomyces aurantiacus group</taxon>
    </lineage>
</organism>
<proteinExistence type="predicted"/>
<feature type="transmembrane region" description="Helical" evidence="2">
    <location>
        <begin position="6"/>
        <end position="29"/>
    </location>
</feature>
<evidence type="ECO:0000256" key="1">
    <source>
        <dbReference type="ARBA" id="ARBA00022729"/>
    </source>
</evidence>
<keyword evidence="2" id="KW-0472">Membrane</keyword>
<name>A0A1V6MTS3_9ACTN</name>
<evidence type="ECO:0000313" key="4">
    <source>
        <dbReference type="EMBL" id="OQD55874.1"/>
    </source>
</evidence>
<reference evidence="4 5" key="2">
    <citation type="submission" date="2017-02" db="EMBL/GenBank/DDBJ databases">
        <title>Draft genome sequence of Streptomyces phaeoluteigriseus type strain DSM41896.</title>
        <authorList>
            <person name="Salih T.S."/>
            <person name="Algora Gallardo L."/>
            <person name="Melo Santos T."/>
            <person name="Filgueira Martinez S."/>
            <person name="Herron P.R."/>
        </authorList>
    </citation>
    <scope>NUCLEOTIDE SEQUENCE [LARGE SCALE GENOMIC DNA]</scope>
    <source>
        <strain evidence="4 5">DSM 41896</strain>
    </source>
</reference>
<dbReference type="SUPFAM" id="SSF53850">
    <property type="entry name" value="Periplasmic binding protein-like II"/>
    <property type="match status" value="1"/>
</dbReference>
<dbReference type="PANTHER" id="PTHR30570:SF1">
    <property type="entry name" value="PHOSPHATE-BINDING PROTEIN PSTS"/>
    <property type="match status" value="1"/>
</dbReference>
<reference evidence="5" key="1">
    <citation type="submission" date="2016-11" db="EMBL/GenBank/DDBJ databases">
        <authorList>
            <person name="Schniete J.K."/>
            <person name="Salih T."/>
            <person name="Algora Gallardo L."/>
            <person name="Martinez Fernandez S."/>
            <person name="Herron P.R."/>
        </authorList>
    </citation>
    <scope>NUCLEOTIDE SEQUENCE [LARGE SCALE GENOMIC DNA]</scope>
    <source>
        <strain evidence="5">DSM 41896</strain>
    </source>
</reference>
<evidence type="ECO:0000256" key="2">
    <source>
        <dbReference type="SAM" id="Phobius"/>
    </source>
</evidence>
<dbReference type="STRING" id="114686.BM536_015700"/>